<sequence>MIKLLILIIAGILSFGICFIFFGLYIIIYSSSDYEGIVYALIILLIWLFFMKFFFNLLDTGKNYKKPLFICLLISLSFGGYTYFLEKDLHIKQVNTRINLDKFAPFIDFNNPNLMHINELDLKEKITLHNPNLASVKSDFKFENNPPLIDGATALYPIYAAFVESIYPSDLKYYPCHAEDSVAKCSTTNGAYENLINQKVDIIFVAGASNEQLNLAKDKNVTMEFLEIGKEAFVFFVNSKNSLDNLSVDEVVKIYSGKITNYKEVSGKNATILAFQRDKNSGSQTMLEKIMAGKKLMQAPATNVVGDMVGIVKSVGTYKNYKNALGFSFLYFTKEMVKSSDIKLLKINGVYPNSQSILNETYPFVGKFYAVTLKENKKESVKEFLEWLKSSEAKLIIQKTGYTPL</sequence>
<comment type="caution">
    <text evidence="4">The sequence shown here is derived from an EMBL/GenBank/DDBJ whole genome shotgun (WGS) entry which is preliminary data.</text>
</comment>
<dbReference type="InterPro" id="IPR024370">
    <property type="entry name" value="PBP_domain"/>
</dbReference>
<protein>
    <recommendedName>
        <fullName evidence="3">PBP domain-containing protein</fullName>
    </recommendedName>
</protein>
<dbReference type="Gene3D" id="3.40.190.10">
    <property type="entry name" value="Periplasmic binding protein-like II"/>
    <property type="match status" value="2"/>
</dbReference>
<dbReference type="PANTHER" id="PTHR30570">
    <property type="entry name" value="PERIPLASMIC PHOSPHATE BINDING COMPONENT OF PHOSPHATE ABC TRANSPORTER"/>
    <property type="match status" value="1"/>
</dbReference>
<dbReference type="SUPFAM" id="SSF53850">
    <property type="entry name" value="Periplasmic binding protein-like II"/>
    <property type="match status" value="1"/>
</dbReference>
<dbReference type="Proteomes" id="UP000234639">
    <property type="component" value="Unassembled WGS sequence"/>
</dbReference>
<accession>A0A2I1NCI8</accession>
<keyword evidence="2" id="KW-1133">Transmembrane helix</keyword>
<keyword evidence="1" id="KW-0732">Signal</keyword>
<dbReference type="AlphaFoldDB" id="A0A2I1NCI8"/>
<feature type="transmembrane region" description="Helical" evidence="2">
    <location>
        <begin position="36"/>
        <end position="55"/>
    </location>
</feature>
<name>A0A2I1NCI8_9BACT</name>
<feature type="transmembrane region" description="Helical" evidence="2">
    <location>
        <begin position="67"/>
        <end position="85"/>
    </location>
</feature>
<dbReference type="EMBL" id="PKHU01000001">
    <property type="protein sequence ID" value="PKZ30104.1"/>
    <property type="molecule type" value="Genomic_DNA"/>
</dbReference>
<organism evidence="4 5">
    <name type="scientific">Campylobacter ureolyticus</name>
    <dbReference type="NCBI Taxonomy" id="827"/>
    <lineage>
        <taxon>Bacteria</taxon>
        <taxon>Pseudomonadati</taxon>
        <taxon>Campylobacterota</taxon>
        <taxon>Epsilonproteobacteria</taxon>
        <taxon>Campylobacterales</taxon>
        <taxon>Campylobacteraceae</taxon>
        <taxon>Campylobacter</taxon>
    </lineage>
</organism>
<reference evidence="4 5" key="1">
    <citation type="submission" date="2017-12" db="EMBL/GenBank/DDBJ databases">
        <title>Phylogenetic diversity of female urinary microbiome.</title>
        <authorList>
            <person name="Thomas-White K."/>
            <person name="Wolfe A.J."/>
        </authorList>
    </citation>
    <scope>NUCLEOTIDE SEQUENCE [LARGE SCALE GENOMIC DNA]</scope>
    <source>
        <strain evidence="4 5">UMB0112</strain>
    </source>
</reference>
<feature type="domain" description="PBP" evidence="3">
    <location>
        <begin position="149"/>
        <end position="391"/>
    </location>
</feature>
<evidence type="ECO:0000259" key="3">
    <source>
        <dbReference type="Pfam" id="PF12849"/>
    </source>
</evidence>
<evidence type="ECO:0000313" key="5">
    <source>
        <dbReference type="Proteomes" id="UP000234639"/>
    </source>
</evidence>
<proteinExistence type="predicted"/>
<evidence type="ECO:0000256" key="2">
    <source>
        <dbReference type="SAM" id="Phobius"/>
    </source>
</evidence>
<evidence type="ECO:0000313" key="4">
    <source>
        <dbReference type="EMBL" id="PKZ30104.1"/>
    </source>
</evidence>
<dbReference type="InterPro" id="IPR050811">
    <property type="entry name" value="Phosphate_ABC_transporter"/>
</dbReference>
<dbReference type="PANTHER" id="PTHR30570:SF1">
    <property type="entry name" value="PHOSPHATE-BINDING PROTEIN PSTS"/>
    <property type="match status" value="1"/>
</dbReference>
<gene>
    <name evidence="4" type="ORF">CYJ41_01295</name>
</gene>
<evidence type="ECO:0000256" key="1">
    <source>
        <dbReference type="ARBA" id="ARBA00022729"/>
    </source>
</evidence>
<keyword evidence="2" id="KW-0472">Membrane</keyword>
<dbReference type="RefSeq" id="WP_101636583.1">
    <property type="nucleotide sequence ID" value="NZ_PKHU01000001.1"/>
</dbReference>
<dbReference type="Pfam" id="PF12849">
    <property type="entry name" value="PBP_like_2"/>
    <property type="match status" value="1"/>
</dbReference>
<feature type="transmembrane region" description="Helical" evidence="2">
    <location>
        <begin position="7"/>
        <end position="30"/>
    </location>
</feature>
<keyword evidence="2" id="KW-0812">Transmembrane</keyword>